<name>A0A8S3UYB4_MYTED</name>
<keyword evidence="3" id="KW-1185">Reference proteome</keyword>
<feature type="region of interest" description="Disordered" evidence="1">
    <location>
        <begin position="310"/>
        <end position="340"/>
    </location>
</feature>
<dbReference type="GO" id="GO:0004842">
    <property type="term" value="F:ubiquitin-protein transferase activity"/>
    <property type="evidence" value="ECO:0007669"/>
    <property type="project" value="InterPro"/>
</dbReference>
<feature type="region of interest" description="Disordered" evidence="1">
    <location>
        <begin position="1"/>
        <end position="23"/>
    </location>
</feature>
<feature type="region of interest" description="Disordered" evidence="1">
    <location>
        <begin position="190"/>
        <end position="264"/>
    </location>
</feature>
<feature type="compositionally biased region" description="Basic and acidic residues" evidence="1">
    <location>
        <begin position="311"/>
        <end position="340"/>
    </location>
</feature>
<proteinExistence type="predicted"/>
<dbReference type="EMBL" id="CAJPWZ010002912">
    <property type="protein sequence ID" value="CAG2247620.1"/>
    <property type="molecule type" value="Genomic_DNA"/>
</dbReference>
<gene>
    <name evidence="2" type="ORF">MEDL_59554</name>
</gene>
<evidence type="ECO:0000313" key="3">
    <source>
        <dbReference type="Proteomes" id="UP000683360"/>
    </source>
</evidence>
<organism evidence="2 3">
    <name type="scientific">Mytilus edulis</name>
    <name type="common">Blue mussel</name>
    <dbReference type="NCBI Taxonomy" id="6550"/>
    <lineage>
        <taxon>Eukaryota</taxon>
        <taxon>Metazoa</taxon>
        <taxon>Spiralia</taxon>
        <taxon>Lophotrochozoa</taxon>
        <taxon>Mollusca</taxon>
        <taxon>Bivalvia</taxon>
        <taxon>Autobranchia</taxon>
        <taxon>Pteriomorphia</taxon>
        <taxon>Mytilida</taxon>
        <taxon>Mytiloidea</taxon>
        <taxon>Mytilidae</taxon>
        <taxon>Mytilinae</taxon>
        <taxon>Mytilus</taxon>
    </lineage>
</organism>
<dbReference type="InterPro" id="IPR035983">
    <property type="entry name" value="Hect_E3_ubiquitin_ligase"/>
</dbReference>
<accession>A0A8S3UYB4</accession>
<dbReference type="Gene3D" id="3.30.2410.10">
    <property type="entry name" value="Hect, E3 ligase catalytic domain"/>
    <property type="match status" value="1"/>
</dbReference>
<protein>
    <submittedName>
        <fullName evidence="2">Uncharacterized protein</fullName>
    </submittedName>
</protein>
<evidence type="ECO:0000256" key="1">
    <source>
        <dbReference type="SAM" id="MobiDB-lite"/>
    </source>
</evidence>
<comment type="caution">
    <text evidence="2">The sequence shown here is derived from an EMBL/GenBank/DDBJ whole genome shotgun (WGS) entry which is preliminary data.</text>
</comment>
<dbReference type="SUPFAM" id="SSF56204">
    <property type="entry name" value="Hect, E3 ligase catalytic domain"/>
    <property type="match status" value="1"/>
</dbReference>
<reference evidence="2" key="1">
    <citation type="submission" date="2021-03" db="EMBL/GenBank/DDBJ databases">
        <authorList>
            <person name="Bekaert M."/>
        </authorList>
    </citation>
    <scope>NUCLEOTIDE SEQUENCE</scope>
</reference>
<evidence type="ECO:0000313" key="2">
    <source>
        <dbReference type="EMBL" id="CAG2247620.1"/>
    </source>
</evidence>
<dbReference type="AlphaFoldDB" id="A0A8S3UYB4"/>
<dbReference type="Proteomes" id="UP000683360">
    <property type="component" value="Unassembled WGS sequence"/>
</dbReference>
<feature type="compositionally biased region" description="Polar residues" evidence="1">
    <location>
        <begin position="190"/>
        <end position="203"/>
    </location>
</feature>
<sequence>MPLKHINMSPPDHNSDDDFQPNQTYEERLESAIADIGLLRNYSRPAKRSRTAKQKPGPKAKVVRLRFYLLPDGSDLPKFTKPDPLIERHQNLGYGFPVMYYSNFKGKNHPVALHLSEDELKEMLQSLFPKLMNKTFNLYTQNQRRKLTEAPFHPQHFKDLKYQGVVIIKIQDATGNLVNPTNSLTVPTSTAALATSTQPSTSRPVPISTPARPVPVSTPARPVPVSTPARPVPVSTPARPVPVSTPARPVPVSTPATPVLAPSPTTTEHELTQATPNHQTWISSGTPVVTFNPRQHLVNEQDIDFASSLAADREKEESRQAARARRTLERTERTRQREQRKEAIEQVCNYHITIFILKKKKYYWINVSQVFVLPDQTVLEKTVSKKTSSETLHLYVEACTDVVLAKLVYCGQLLVREDSTIESLGITGNSRIIVEENLEEILDDSSSEEEPEDSEPINLLNVNDLTDLETRRDRIQEGLLPAINVTIRREDIIEDVLTTYREHPDIIHHHINCTFVGEENALDLEGISPLLYIFAGNGIYTDELLLQTFSSFITETDSNLVNHLLSNTNWDGLHAEIVNLISTYGGFEVPTKTNVKQTILDLAKINMTVIPCVPISKIKVGMDCYHLLWNGVTEHVIINLMNQYKPTHLKVINLISYTTSDDPTLCSLEEKVKTYFERFIRSLSNQQLLHFLKFWTSSDILCIPRLYVSFNSTQGFNRRPIANTCSATLQISRFYFSADELIEEFNMYLSHSSSAMFDSI</sequence>
<dbReference type="OrthoDB" id="6141057at2759"/>